<feature type="coiled-coil region" evidence="1">
    <location>
        <begin position="156"/>
        <end position="219"/>
    </location>
</feature>
<dbReference type="EMBL" id="CP116805">
    <property type="protein sequence ID" value="WCL55494.1"/>
    <property type="molecule type" value="Genomic_DNA"/>
</dbReference>
<feature type="chain" id="PRO_5042164829" evidence="2">
    <location>
        <begin position="22"/>
        <end position="432"/>
    </location>
</feature>
<evidence type="ECO:0000256" key="2">
    <source>
        <dbReference type="SAM" id="SignalP"/>
    </source>
</evidence>
<dbReference type="SUPFAM" id="SSF56954">
    <property type="entry name" value="Outer membrane efflux proteins (OEP)"/>
    <property type="match status" value="1"/>
</dbReference>
<gene>
    <name evidence="3" type="ORF">PH603_06940</name>
</gene>
<sequence length="432" mass="46479">MRLISSSISLATAAALLSACATLPQGTSRDSTNTGLDVRTRYVGLTSDAEVAEILASPLGEEAAVRLALFNDHTLRARYDQLAITEADLRATGLLPVSDGARTPEAGIALPVLDIFLIPLRNKQGITIPERIEIEVTDHAVALIADVRRAWTRLAVAKQAHNLAKMSENIARAAEKVAVELADKGNLPADELVARKIAVANAEHAVIMAESERREAREDLAGLLGVDLMGDWFVHNADPATIPADLNAVDMQAVMDNSLALASSKAEVARVGASHGITDISSILPDIDLAVSAERDDHQWEVGPSIEMPVPVFNFDGPKREKAEADVRAAQYEYAHSLVVTANRAALLVRERDAAHKLVKLLNEQVTVAADQAVAASLRQYNAMQTGVFGLLAIRENAVEARRHQLQGWQRYRNAEVAVDAARAGVILPLKN</sequence>
<dbReference type="PROSITE" id="PS51257">
    <property type="entry name" value="PROKAR_LIPOPROTEIN"/>
    <property type="match status" value="1"/>
</dbReference>
<reference evidence="3" key="1">
    <citation type="submission" date="2023-01" db="EMBL/GenBank/DDBJ databases">
        <title>The genome sequence of Kordiimonadaceae bacterium 6D33.</title>
        <authorList>
            <person name="Liu Y."/>
        </authorList>
    </citation>
    <scope>NUCLEOTIDE SEQUENCE</scope>
    <source>
        <strain evidence="3">6D33</strain>
    </source>
</reference>
<evidence type="ECO:0000313" key="3">
    <source>
        <dbReference type="EMBL" id="WCL55494.1"/>
    </source>
</evidence>
<protein>
    <submittedName>
        <fullName evidence="3">TolC family protein</fullName>
    </submittedName>
</protein>
<dbReference type="AlphaFoldDB" id="A0AAE9XXI6"/>
<keyword evidence="1" id="KW-0175">Coiled coil</keyword>
<evidence type="ECO:0000256" key="1">
    <source>
        <dbReference type="SAM" id="Coils"/>
    </source>
</evidence>
<dbReference type="Gene3D" id="1.20.1600.10">
    <property type="entry name" value="Outer membrane efflux proteins (OEP)"/>
    <property type="match status" value="1"/>
</dbReference>
<proteinExistence type="predicted"/>
<dbReference type="KEGG" id="gso:PH603_06940"/>
<evidence type="ECO:0000313" key="4">
    <source>
        <dbReference type="Proteomes" id="UP001217500"/>
    </source>
</evidence>
<dbReference type="PANTHER" id="PTHR30203:SF24">
    <property type="entry name" value="BLR4935 PROTEIN"/>
    <property type="match status" value="1"/>
</dbReference>
<dbReference type="GO" id="GO:0015562">
    <property type="term" value="F:efflux transmembrane transporter activity"/>
    <property type="evidence" value="ECO:0007669"/>
    <property type="project" value="InterPro"/>
</dbReference>
<keyword evidence="2" id="KW-0732">Signal</keyword>
<dbReference type="PANTHER" id="PTHR30203">
    <property type="entry name" value="OUTER MEMBRANE CATION EFFLUX PROTEIN"/>
    <property type="match status" value="1"/>
</dbReference>
<name>A0AAE9XXI6_9PROT</name>
<feature type="signal peptide" evidence="2">
    <location>
        <begin position="1"/>
        <end position="21"/>
    </location>
</feature>
<accession>A0AAE9XXI6</accession>
<dbReference type="RefSeq" id="WP_289505314.1">
    <property type="nucleotide sequence ID" value="NZ_CP116805.1"/>
</dbReference>
<keyword evidence="4" id="KW-1185">Reference proteome</keyword>
<dbReference type="Proteomes" id="UP001217500">
    <property type="component" value="Chromosome"/>
</dbReference>
<organism evidence="3 4">
    <name type="scientific">Gimibacter soli</name>
    <dbReference type="NCBI Taxonomy" id="3024400"/>
    <lineage>
        <taxon>Bacteria</taxon>
        <taxon>Pseudomonadati</taxon>
        <taxon>Pseudomonadota</taxon>
        <taxon>Alphaproteobacteria</taxon>
        <taxon>Kordiimonadales</taxon>
        <taxon>Temperatibacteraceae</taxon>
        <taxon>Gimibacter</taxon>
    </lineage>
</organism>
<dbReference type="InterPro" id="IPR010131">
    <property type="entry name" value="MdtP/NodT-like"/>
</dbReference>